<gene>
    <name evidence="2" type="ORF">H9564_08655</name>
</gene>
<evidence type="ECO:0008006" key="4">
    <source>
        <dbReference type="Google" id="ProtNLM"/>
    </source>
</evidence>
<reference evidence="2 3" key="1">
    <citation type="submission" date="2020-08" db="EMBL/GenBank/DDBJ databases">
        <title>A Genomic Blueprint of the Chicken Gut Microbiome.</title>
        <authorList>
            <person name="Gilroy R."/>
            <person name="Ravi A."/>
            <person name="Getino M."/>
            <person name="Pursley I."/>
            <person name="Horton D.L."/>
            <person name="Alikhan N.-F."/>
            <person name="Baker D."/>
            <person name="Gharbi K."/>
            <person name="Hall N."/>
            <person name="Watson M."/>
            <person name="Adriaenssens E.M."/>
            <person name="Foster-Nyarko E."/>
            <person name="Jarju S."/>
            <person name="Secka A."/>
            <person name="Antonio M."/>
            <person name="Oren A."/>
            <person name="Chaudhuri R."/>
            <person name="La Ragione R.M."/>
            <person name="Hildebrand F."/>
            <person name="Pallen M.J."/>
        </authorList>
    </citation>
    <scope>NUCLEOTIDE SEQUENCE [LARGE SCALE GENOMIC DNA]</scope>
    <source>
        <strain evidence="2 3">Sa3CUN2</strain>
    </source>
</reference>
<dbReference type="EMBL" id="JACSQW010000034">
    <property type="protein sequence ID" value="MBD7895749.1"/>
    <property type="molecule type" value="Genomic_DNA"/>
</dbReference>
<feature type="transmembrane region" description="Helical" evidence="1">
    <location>
        <begin position="91"/>
        <end position="108"/>
    </location>
</feature>
<accession>A0ABR8PEM5</accession>
<dbReference type="Proteomes" id="UP000616837">
    <property type="component" value="Unassembled WGS sequence"/>
</dbReference>
<comment type="caution">
    <text evidence="2">The sequence shown here is derived from an EMBL/GenBank/DDBJ whole genome shotgun (WGS) entry which is preliminary data.</text>
</comment>
<keyword evidence="1" id="KW-1133">Transmembrane helix</keyword>
<protein>
    <recommendedName>
        <fullName evidence="4">Integral membrane protein</fullName>
    </recommendedName>
</protein>
<feature type="transmembrane region" description="Helical" evidence="1">
    <location>
        <begin position="68"/>
        <end position="85"/>
    </location>
</feature>
<evidence type="ECO:0000313" key="2">
    <source>
        <dbReference type="EMBL" id="MBD7895749.1"/>
    </source>
</evidence>
<evidence type="ECO:0000256" key="1">
    <source>
        <dbReference type="SAM" id="Phobius"/>
    </source>
</evidence>
<proteinExistence type="predicted"/>
<keyword evidence="3" id="KW-1185">Reference proteome</keyword>
<organism evidence="2 3">
    <name type="scientific">Limosilactobacillus avistercoris</name>
    <dbReference type="NCBI Taxonomy" id="2762243"/>
    <lineage>
        <taxon>Bacteria</taxon>
        <taxon>Bacillati</taxon>
        <taxon>Bacillota</taxon>
        <taxon>Bacilli</taxon>
        <taxon>Lactobacillales</taxon>
        <taxon>Lactobacillaceae</taxon>
        <taxon>Limosilactobacillus</taxon>
    </lineage>
</organism>
<keyword evidence="1" id="KW-0812">Transmembrane</keyword>
<dbReference type="RefSeq" id="WP_191685070.1">
    <property type="nucleotide sequence ID" value="NZ_JACSQW010000034.1"/>
</dbReference>
<sequence>MDWLKKVESKTWVVVWGWSIFFGIILPLFSDKVHLIRRVWMVGLFLFLINMLFSIWLGQYIVKHNLKWWNMLIFPILYLIISYLFMPRYTIYFALFYLGVTYLTWSINSQNQKD</sequence>
<feature type="transmembrane region" description="Helical" evidence="1">
    <location>
        <begin position="12"/>
        <end position="29"/>
    </location>
</feature>
<feature type="transmembrane region" description="Helical" evidence="1">
    <location>
        <begin position="35"/>
        <end position="56"/>
    </location>
</feature>
<evidence type="ECO:0000313" key="3">
    <source>
        <dbReference type="Proteomes" id="UP000616837"/>
    </source>
</evidence>
<keyword evidence="1" id="KW-0472">Membrane</keyword>
<name>A0ABR8PEM5_9LACO</name>